<dbReference type="PANTHER" id="PTHR46148:SF57">
    <property type="entry name" value="OS12G0499874 PROTEIN"/>
    <property type="match status" value="1"/>
</dbReference>
<dbReference type="GO" id="GO:0003676">
    <property type="term" value="F:nucleic acid binding"/>
    <property type="evidence" value="ECO:0007669"/>
    <property type="project" value="InterPro"/>
</dbReference>
<dbReference type="InterPro" id="IPR036397">
    <property type="entry name" value="RNaseH_sf"/>
</dbReference>
<keyword evidence="3" id="KW-1185">Reference proteome</keyword>
<gene>
    <name evidence="2" type="ORF">E3N88_28921</name>
</gene>
<evidence type="ECO:0000313" key="2">
    <source>
        <dbReference type="EMBL" id="KAD4180330.1"/>
    </source>
</evidence>
<accession>A0A5N6N227</accession>
<dbReference type="SUPFAM" id="SSF53098">
    <property type="entry name" value="Ribonuclease H-like"/>
    <property type="match status" value="1"/>
</dbReference>
<dbReference type="Pfam" id="PF24626">
    <property type="entry name" value="SH3_Tf2-1"/>
    <property type="match status" value="1"/>
</dbReference>
<evidence type="ECO:0000259" key="1">
    <source>
        <dbReference type="PROSITE" id="PS50994"/>
    </source>
</evidence>
<reference evidence="2 3" key="1">
    <citation type="submission" date="2019-05" db="EMBL/GenBank/DDBJ databases">
        <title>Mikania micrantha, genome provides insights into the molecular mechanism of rapid growth.</title>
        <authorList>
            <person name="Liu B."/>
        </authorList>
    </citation>
    <scope>NUCLEOTIDE SEQUENCE [LARGE SCALE GENOMIC DNA]</scope>
    <source>
        <strain evidence="2">NLD-2019</strain>
        <tissue evidence="2">Leaf</tissue>
    </source>
</reference>
<protein>
    <recommendedName>
        <fullName evidence="1">Integrase catalytic domain-containing protein</fullName>
    </recommendedName>
</protein>
<comment type="caution">
    <text evidence="2">The sequence shown here is derived from an EMBL/GenBank/DDBJ whole genome shotgun (WGS) entry which is preliminary data.</text>
</comment>
<dbReference type="PANTHER" id="PTHR46148">
    <property type="entry name" value="CHROMO DOMAIN-CONTAINING PROTEIN"/>
    <property type="match status" value="1"/>
</dbReference>
<dbReference type="EMBL" id="SZYD01000014">
    <property type="protein sequence ID" value="KAD4180330.1"/>
    <property type="molecule type" value="Genomic_DNA"/>
</dbReference>
<dbReference type="Proteomes" id="UP000326396">
    <property type="component" value="Linkage Group LG4"/>
</dbReference>
<sequence>MIELDIKLLISTAYHPQIDGQSERTIQTLEDMLRACMINFGGSWDDYLPLAESSYNNNYHSSIGMPPYEMLYWRKCHTPWCWEVVGHQELANKKVVKVTNERIDQILVHLKAAQDRQNSYVDKHRRTIGFQVGDLVLLKVSPRKGVICFRKREKLSPRFIRPFRIIARIGSVAYRLELPKELNGIYDTIHVSYLRKCLADESAYVPLEDLEIDDKLNCVEKPVAILDRKVKHLRNKSLNQVKVQGKGI</sequence>
<dbReference type="GO" id="GO:0015074">
    <property type="term" value="P:DNA integration"/>
    <property type="evidence" value="ECO:0007669"/>
    <property type="project" value="InterPro"/>
</dbReference>
<dbReference type="OrthoDB" id="1909122at2759"/>
<dbReference type="AlphaFoldDB" id="A0A5N6N227"/>
<name>A0A5N6N227_9ASTR</name>
<dbReference type="PROSITE" id="PS50994">
    <property type="entry name" value="INTEGRASE"/>
    <property type="match status" value="1"/>
</dbReference>
<dbReference type="InterPro" id="IPR012337">
    <property type="entry name" value="RNaseH-like_sf"/>
</dbReference>
<dbReference type="InterPro" id="IPR001584">
    <property type="entry name" value="Integrase_cat-core"/>
</dbReference>
<dbReference type="InterPro" id="IPR056924">
    <property type="entry name" value="SH3_Tf2-1"/>
</dbReference>
<feature type="domain" description="Integrase catalytic" evidence="1">
    <location>
        <begin position="1"/>
        <end position="75"/>
    </location>
</feature>
<dbReference type="Gene3D" id="3.30.420.10">
    <property type="entry name" value="Ribonuclease H-like superfamily/Ribonuclease H"/>
    <property type="match status" value="1"/>
</dbReference>
<evidence type="ECO:0000313" key="3">
    <source>
        <dbReference type="Proteomes" id="UP000326396"/>
    </source>
</evidence>
<proteinExistence type="predicted"/>
<organism evidence="2 3">
    <name type="scientific">Mikania micrantha</name>
    <name type="common">bitter vine</name>
    <dbReference type="NCBI Taxonomy" id="192012"/>
    <lineage>
        <taxon>Eukaryota</taxon>
        <taxon>Viridiplantae</taxon>
        <taxon>Streptophyta</taxon>
        <taxon>Embryophyta</taxon>
        <taxon>Tracheophyta</taxon>
        <taxon>Spermatophyta</taxon>
        <taxon>Magnoliopsida</taxon>
        <taxon>eudicotyledons</taxon>
        <taxon>Gunneridae</taxon>
        <taxon>Pentapetalae</taxon>
        <taxon>asterids</taxon>
        <taxon>campanulids</taxon>
        <taxon>Asterales</taxon>
        <taxon>Asteraceae</taxon>
        <taxon>Asteroideae</taxon>
        <taxon>Heliantheae alliance</taxon>
        <taxon>Eupatorieae</taxon>
        <taxon>Mikania</taxon>
    </lineage>
</organism>